<dbReference type="EC" id="3.1.30.1" evidence="4"/>
<dbReference type="GO" id="GO:0046872">
    <property type="term" value="F:metal ion binding"/>
    <property type="evidence" value="ECO:0007669"/>
    <property type="project" value="UniProtKB-KW"/>
</dbReference>
<evidence type="ECO:0000256" key="1">
    <source>
        <dbReference type="ARBA" id="ARBA00000245"/>
    </source>
</evidence>
<name>A0AAD4IMI3_PERFH</name>
<keyword evidence="5" id="KW-0540">Nuclease</keyword>
<evidence type="ECO:0000256" key="6">
    <source>
        <dbReference type="ARBA" id="ARBA00022723"/>
    </source>
</evidence>
<keyword evidence="8 13" id="KW-0255">Endonuclease</keyword>
<organism evidence="13 14">
    <name type="scientific">Perilla frutescens var. hirtella</name>
    <name type="common">Perilla citriodora</name>
    <name type="synonym">Perilla setoyensis</name>
    <dbReference type="NCBI Taxonomy" id="608512"/>
    <lineage>
        <taxon>Eukaryota</taxon>
        <taxon>Viridiplantae</taxon>
        <taxon>Streptophyta</taxon>
        <taxon>Embryophyta</taxon>
        <taxon>Tracheophyta</taxon>
        <taxon>Spermatophyta</taxon>
        <taxon>Magnoliopsida</taxon>
        <taxon>eudicotyledons</taxon>
        <taxon>Gunneridae</taxon>
        <taxon>Pentapetalae</taxon>
        <taxon>asterids</taxon>
        <taxon>lamiids</taxon>
        <taxon>Lamiales</taxon>
        <taxon>Lamiaceae</taxon>
        <taxon>Nepetoideae</taxon>
        <taxon>Elsholtzieae</taxon>
        <taxon>Perilla</taxon>
    </lineage>
</organism>
<reference evidence="13 14" key="1">
    <citation type="journal article" date="2021" name="Nat. Commun.">
        <title>Incipient diploidization of the medicinal plant Perilla within 10,000 years.</title>
        <authorList>
            <person name="Zhang Y."/>
            <person name="Shen Q."/>
            <person name="Leng L."/>
            <person name="Zhang D."/>
            <person name="Chen S."/>
            <person name="Shi Y."/>
            <person name="Ning Z."/>
            <person name="Chen S."/>
        </authorList>
    </citation>
    <scope>NUCLEOTIDE SEQUENCE [LARGE SCALE GENOMIC DNA]</scope>
    <source>
        <strain evidence="14">cv. PC099</strain>
    </source>
</reference>
<comment type="similarity">
    <text evidence="2">Belongs to the nuclease type I family.</text>
</comment>
<dbReference type="InterPro" id="IPR003154">
    <property type="entry name" value="S1/P1nuclease"/>
</dbReference>
<keyword evidence="10" id="KW-1015">Disulfide bond</keyword>
<evidence type="ECO:0000313" key="13">
    <source>
        <dbReference type="EMBL" id="KAH6755581.1"/>
    </source>
</evidence>
<evidence type="ECO:0000256" key="4">
    <source>
        <dbReference type="ARBA" id="ARBA00012562"/>
    </source>
</evidence>
<comment type="catalytic activity">
    <reaction evidence="1">
        <text>Endonucleolytic cleavage to 5'-phosphomononucleotide and 5'-phosphooligonucleotide end-products.</text>
        <dbReference type="EC" id="3.1.30.1"/>
    </reaction>
</comment>
<keyword evidence="6" id="KW-0479">Metal-binding</keyword>
<evidence type="ECO:0000256" key="5">
    <source>
        <dbReference type="ARBA" id="ARBA00022722"/>
    </source>
</evidence>
<evidence type="ECO:0000256" key="11">
    <source>
        <dbReference type="ARBA" id="ARBA00023180"/>
    </source>
</evidence>
<gene>
    <name evidence="13" type="ORF">C2S53_011621</name>
</gene>
<keyword evidence="9" id="KW-0378">Hydrolase</keyword>
<evidence type="ECO:0000313" key="14">
    <source>
        <dbReference type="Proteomes" id="UP001190926"/>
    </source>
</evidence>
<dbReference type="GO" id="GO:0003676">
    <property type="term" value="F:nucleic acid binding"/>
    <property type="evidence" value="ECO:0007669"/>
    <property type="project" value="InterPro"/>
</dbReference>
<dbReference type="EMBL" id="SDAM02029599">
    <property type="protein sequence ID" value="KAH6755581.1"/>
    <property type="molecule type" value="Genomic_DNA"/>
</dbReference>
<evidence type="ECO:0000256" key="9">
    <source>
        <dbReference type="ARBA" id="ARBA00022801"/>
    </source>
</evidence>
<evidence type="ECO:0000256" key="8">
    <source>
        <dbReference type="ARBA" id="ARBA00022759"/>
    </source>
</evidence>
<evidence type="ECO:0000256" key="3">
    <source>
        <dbReference type="ARBA" id="ARBA00011245"/>
    </source>
</evidence>
<comment type="subunit">
    <text evidence="3">Monomer.</text>
</comment>
<proteinExistence type="inferred from homology"/>
<keyword evidence="14" id="KW-1185">Reference proteome</keyword>
<dbReference type="GO" id="GO:0000014">
    <property type="term" value="F:single-stranded DNA endodeoxyribonuclease activity"/>
    <property type="evidence" value="ECO:0007669"/>
    <property type="project" value="UniProtKB-ARBA"/>
</dbReference>
<dbReference type="GO" id="GO:0004521">
    <property type="term" value="F:RNA endonuclease activity"/>
    <property type="evidence" value="ECO:0007669"/>
    <property type="project" value="UniProtKB-ARBA"/>
</dbReference>
<protein>
    <recommendedName>
        <fullName evidence="4">Aspergillus nuclease S1</fullName>
        <ecNumber evidence="4">3.1.30.1</ecNumber>
    </recommendedName>
</protein>
<dbReference type="InterPro" id="IPR008947">
    <property type="entry name" value="PLipase_C/P1_nuclease_dom_sf"/>
</dbReference>
<dbReference type="FunFam" id="1.10.575.10:FF:000002">
    <property type="entry name" value="Endonuclease 2"/>
    <property type="match status" value="1"/>
</dbReference>
<dbReference type="Pfam" id="PF02265">
    <property type="entry name" value="S1-P1_nuclease"/>
    <property type="match status" value="1"/>
</dbReference>
<feature type="signal peptide" evidence="12">
    <location>
        <begin position="1"/>
        <end position="25"/>
    </location>
</feature>
<sequence>MENSKLLHAVLISFSLAFVIPCGYGWGFEGHIAVCRIAQARLSKAAAAVVTKLLPASAKNDLGVLCPWPDQVKLRYRWSSSLHFINTPHRDCKDSNGVKGNCLAGAINNYTTELLTYPNKRQQYNLTEALLFLSHFMGDIHQPLHVGYTSDKGGNTIKVKWFNRATNLHHVWDTDIINKGKGVGGNNSNIDAFIIKIQQKINSQWAKQVNGWGSCNTASCPNVYALESIKAACQWAYKGVQSGSILKDDYFQTRLPVVELRLAQAGVRLAAALNRIFK</sequence>
<dbReference type="PANTHER" id="PTHR33146">
    <property type="entry name" value="ENDONUCLEASE 4"/>
    <property type="match status" value="1"/>
</dbReference>
<keyword evidence="11" id="KW-0325">Glycoprotein</keyword>
<feature type="chain" id="PRO_5042164546" description="Aspergillus nuclease S1" evidence="12">
    <location>
        <begin position="26"/>
        <end position="278"/>
    </location>
</feature>
<evidence type="ECO:0000256" key="7">
    <source>
        <dbReference type="ARBA" id="ARBA00022729"/>
    </source>
</evidence>
<accession>A0AAD4IMI3</accession>
<dbReference type="AlphaFoldDB" id="A0AAD4IMI3"/>
<dbReference type="PANTHER" id="PTHR33146:SF27">
    <property type="entry name" value="ENDONUCLEASE 2"/>
    <property type="match status" value="1"/>
</dbReference>
<keyword evidence="7 12" id="KW-0732">Signal</keyword>
<dbReference type="SUPFAM" id="SSF48537">
    <property type="entry name" value="Phospholipase C/P1 nuclease"/>
    <property type="match status" value="1"/>
</dbReference>
<evidence type="ECO:0000256" key="12">
    <source>
        <dbReference type="SAM" id="SignalP"/>
    </source>
</evidence>
<evidence type="ECO:0000256" key="10">
    <source>
        <dbReference type="ARBA" id="ARBA00023157"/>
    </source>
</evidence>
<comment type="caution">
    <text evidence="13">The sequence shown here is derived from an EMBL/GenBank/DDBJ whole genome shotgun (WGS) entry which is preliminary data.</text>
</comment>
<evidence type="ECO:0000256" key="2">
    <source>
        <dbReference type="ARBA" id="ARBA00009547"/>
    </source>
</evidence>
<dbReference type="Proteomes" id="UP001190926">
    <property type="component" value="Unassembled WGS sequence"/>
</dbReference>
<dbReference type="GO" id="GO:0006308">
    <property type="term" value="P:DNA catabolic process"/>
    <property type="evidence" value="ECO:0007669"/>
    <property type="project" value="InterPro"/>
</dbReference>
<dbReference type="Gene3D" id="1.10.575.10">
    <property type="entry name" value="P1 Nuclease"/>
    <property type="match status" value="1"/>
</dbReference>
<dbReference type="CDD" id="cd11010">
    <property type="entry name" value="S1-P1_nuclease"/>
    <property type="match status" value="1"/>
</dbReference>